<dbReference type="PRINTS" id="PR00775">
    <property type="entry name" value="HEATSHOCK90"/>
</dbReference>
<dbReference type="HAMAP" id="MF_00505">
    <property type="entry name" value="HSP90"/>
    <property type="match status" value="1"/>
</dbReference>
<evidence type="ECO:0000256" key="5">
    <source>
        <dbReference type="ARBA" id="ARBA00022840"/>
    </source>
</evidence>
<feature type="domain" description="Histidine kinase/HSP90-like ATPase" evidence="10">
    <location>
        <begin position="26"/>
        <end position="186"/>
    </location>
</feature>
<protein>
    <recommendedName>
        <fullName evidence="8">Chaperone protein HtpG</fullName>
    </recommendedName>
    <alternativeName>
        <fullName evidence="8">Heat shock protein HtpG</fullName>
    </alternativeName>
    <alternativeName>
        <fullName evidence="8">High temperature protein G</fullName>
    </alternativeName>
</protein>
<dbReference type="Gene3D" id="3.40.50.11260">
    <property type="match status" value="1"/>
</dbReference>
<evidence type="ECO:0000256" key="7">
    <source>
        <dbReference type="ARBA" id="ARBA00023186"/>
    </source>
</evidence>
<evidence type="ECO:0000256" key="9">
    <source>
        <dbReference type="PIRSR" id="PIRSR002583-1"/>
    </source>
</evidence>
<comment type="caution">
    <text evidence="8">Lacks conserved residue(s) required for the propagation of feature annotation.</text>
</comment>
<dbReference type="InterPro" id="IPR036890">
    <property type="entry name" value="HATPase_C_sf"/>
</dbReference>
<dbReference type="InterPro" id="IPR037196">
    <property type="entry name" value="HSP90_C"/>
</dbReference>
<feature type="binding site" evidence="9">
    <location>
        <position position="37"/>
    </location>
    <ligand>
        <name>ATP</name>
        <dbReference type="ChEBI" id="CHEBI:30616"/>
    </ligand>
</feature>
<sequence>MTKERHEFQAETKQLLDLMIHSIYTNKEIFLRELISNASDAIDKLHYESLTDRELLEGDAEFSVRLAVDKDAKTLTIADNGIGMDKQDIVDNLGMIAHSGTKEFLERLREAKEKDADVSDKELIGQFGVGFYSAFMVAKKVIVKTRKAGTTAGWSWESTGDGSYTLDEAAVARHGTAIVLELKDEFTSGDADFLDEDSIAGLVKKYSDYIRYPVKMNVTVEEIPKNEDGKPIEGAEPKQKTELKTLNSMQPLWTRNKSDITKDEYKDFFRHQFYEWEEPMEIFHTKAEGTVEYTALLFIPGSAPFNLYYSDYEPGVQLYSRHVFIMDKCKDLLPDYLRFIKGLVDSPDLSLNISREILQQSRSLKLIGKNMEKNILKTLARKLEKDREGYEKFWAEYGKSLKIGIYSGMMTGESHIEKLKDLVLFLSSAEGKLVSLKEYTARMKSGQEKIYYAAGKFKESIDAMPQTELLRARGIEVLYLLDPVDEFAVEAIREYDGKTFHSVSRGDLDLEDDAFKEEKKKNEDLAKSNEDMLKDVKDVLGAKVADVRLSNRLKSGAVCIVADAAGPSIAMEQAFAGANNPFMKARRILEINPHHDLFGKLQKVHEGGKDSAAFKEYSGLLYDQALLLEGIMPDDPAAFANKVAQLMAK</sequence>
<dbReference type="SUPFAM" id="SSF54211">
    <property type="entry name" value="Ribosomal protein S5 domain 2-like"/>
    <property type="match status" value="1"/>
</dbReference>
<dbReference type="OrthoDB" id="9802640at2"/>
<dbReference type="Gene3D" id="1.20.120.790">
    <property type="entry name" value="Heat shock protein 90, C-terminal domain"/>
    <property type="match status" value="1"/>
</dbReference>
<dbReference type="Gene3D" id="3.30.230.80">
    <property type="match status" value="1"/>
</dbReference>
<feature type="binding site" evidence="9">
    <location>
        <begin position="99"/>
        <end position="100"/>
    </location>
    <ligand>
        <name>ATP</name>
        <dbReference type="ChEBI" id="CHEBI:30616"/>
    </ligand>
</feature>
<keyword evidence="7 8" id="KW-0143">Chaperone</keyword>
<comment type="function">
    <text evidence="8">Molecular chaperone. Has ATPase activity.</text>
</comment>
<dbReference type="eggNOG" id="COG0326">
    <property type="taxonomic scope" value="Bacteria"/>
</dbReference>
<dbReference type="InterPro" id="IPR020575">
    <property type="entry name" value="Hsp90_N"/>
</dbReference>
<comment type="subcellular location">
    <subcellularLocation>
        <location evidence="1 8">Cytoplasm</location>
    </subcellularLocation>
</comment>
<dbReference type="HOGENOM" id="CLU_006684_3_0_9"/>
<dbReference type="Pfam" id="PF13589">
    <property type="entry name" value="HATPase_c_3"/>
    <property type="match status" value="1"/>
</dbReference>
<dbReference type="InterPro" id="IPR001404">
    <property type="entry name" value="Hsp90_fam"/>
</dbReference>
<dbReference type="CDD" id="cd16927">
    <property type="entry name" value="HATPase_Hsp90-like"/>
    <property type="match status" value="1"/>
</dbReference>
<evidence type="ECO:0000256" key="8">
    <source>
        <dbReference type="HAMAP-Rule" id="MF_00505"/>
    </source>
</evidence>
<dbReference type="FunFam" id="3.30.565.10:FF:000009">
    <property type="entry name" value="Molecular chaperone HtpG"/>
    <property type="match status" value="1"/>
</dbReference>
<keyword evidence="3 8" id="KW-0963">Cytoplasm</keyword>
<dbReference type="InterPro" id="IPR020568">
    <property type="entry name" value="Ribosomal_Su5_D2-typ_SF"/>
</dbReference>
<feature type="binding site" evidence="9">
    <location>
        <position position="79"/>
    </location>
    <ligand>
        <name>ATP</name>
        <dbReference type="ChEBI" id="CHEBI:30616"/>
    </ligand>
</feature>
<evidence type="ECO:0000256" key="2">
    <source>
        <dbReference type="ARBA" id="ARBA00008239"/>
    </source>
</evidence>
<dbReference type="NCBIfam" id="NF003555">
    <property type="entry name" value="PRK05218.1"/>
    <property type="match status" value="1"/>
</dbReference>
<keyword evidence="4 8" id="KW-0547">Nucleotide-binding</keyword>
<evidence type="ECO:0000313" key="11">
    <source>
        <dbReference type="EMBL" id="EHM40694.1"/>
    </source>
</evidence>
<dbReference type="RefSeq" id="WP_006790118.1">
    <property type="nucleotide sequence ID" value="NZ_JH417587.1"/>
</dbReference>
<dbReference type="GO" id="GO:0005524">
    <property type="term" value="F:ATP binding"/>
    <property type="evidence" value="ECO:0007669"/>
    <property type="project" value="UniProtKB-UniRule"/>
</dbReference>
<comment type="caution">
    <text evidence="11">The sequence shown here is derived from an EMBL/GenBank/DDBJ whole genome shotgun (WGS) entry which is preliminary data.</text>
</comment>
<dbReference type="Pfam" id="PF00183">
    <property type="entry name" value="HSP90"/>
    <property type="match status" value="1"/>
</dbReference>
<dbReference type="PROSITE" id="PS00298">
    <property type="entry name" value="HSP90"/>
    <property type="match status" value="1"/>
</dbReference>
<dbReference type="AlphaFoldDB" id="G9YHK8"/>
<proteinExistence type="inferred from homology"/>
<dbReference type="STRING" id="861450.HMPREF0080_01142"/>
<comment type="similarity">
    <text evidence="2 8">Belongs to the heat shock protein 90 family.</text>
</comment>
<feature type="binding site" evidence="9">
    <location>
        <position position="176"/>
    </location>
    <ligand>
        <name>ATP</name>
        <dbReference type="ChEBI" id="CHEBI:30616"/>
    </ligand>
</feature>
<evidence type="ECO:0000256" key="1">
    <source>
        <dbReference type="ARBA" id="ARBA00004496"/>
    </source>
</evidence>
<dbReference type="SUPFAM" id="SSF55874">
    <property type="entry name" value="ATPase domain of HSP90 chaperone/DNA topoisomerase II/histidine kinase"/>
    <property type="match status" value="1"/>
</dbReference>
<feature type="binding site" evidence="9">
    <location>
        <position position="33"/>
    </location>
    <ligand>
        <name>ATP</name>
        <dbReference type="ChEBI" id="CHEBI:30616"/>
    </ligand>
</feature>
<dbReference type="SMART" id="SM00387">
    <property type="entry name" value="HATPase_c"/>
    <property type="match status" value="1"/>
</dbReference>
<keyword evidence="6 8" id="KW-0346">Stress response</keyword>
<organism evidence="11 12">
    <name type="scientific">Anaeroglobus geminatus F0357</name>
    <dbReference type="NCBI Taxonomy" id="861450"/>
    <lineage>
        <taxon>Bacteria</taxon>
        <taxon>Bacillati</taxon>
        <taxon>Bacillota</taxon>
        <taxon>Negativicutes</taxon>
        <taxon>Veillonellales</taxon>
        <taxon>Veillonellaceae</taxon>
        <taxon>Anaeroglobus</taxon>
    </lineage>
</organism>
<evidence type="ECO:0000256" key="3">
    <source>
        <dbReference type="ARBA" id="ARBA00022490"/>
    </source>
</evidence>
<keyword evidence="12" id="KW-1185">Reference proteome</keyword>
<feature type="region of interest" description="C" evidence="8">
    <location>
        <begin position="574"/>
        <end position="649"/>
    </location>
</feature>
<feature type="binding site" evidence="9">
    <location>
        <position position="92"/>
    </location>
    <ligand>
        <name>ATP</name>
        <dbReference type="ChEBI" id="CHEBI:30616"/>
    </ligand>
</feature>
<feature type="region of interest" description="A; substrate-binding" evidence="8">
    <location>
        <begin position="1"/>
        <end position="355"/>
    </location>
</feature>
<dbReference type="GO" id="GO:0016887">
    <property type="term" value="F:ATP hydrolysis activity"/>
    <property type="evidence" value="ECO:0007669"/>
    <property type="project" value="InterPro"/>
</dbReference>
<accession>G9YHK8</accession>
<dbReference type="InterPro" id="IPR019805">
    <property type="entry name" value="Heat_shock_protein_90_CS"/>
</dbReference>
<name>G9YHK8_9FIRM</name>
<evidence type="ECO:0000256" key="6">
    <source>
        <dbReference type="ARBA" id="ARBA00023016"/>
    </source>
</evidence>
<dbReference type="Gene3D" id="3.30.565.10">
    <property type="entry name" value="Histidine kinase-like ATPase, C-terminal domain"/>
    <property type="match status" value="1"/>
</dbReference>
<dbReference type="EMBL" id="AGCJ01000043">
    <property type="protein sequence ID" value="EHM40694.1"/>
    <property type="molecule type" value="Genomic_DNA"/>
</dbReference>
<evidence type="ECO:0000259" key="10">
    <source>
        <dbReference type="SMART" id="SM00387"/>
    </source>
</evidence>
<dbReference type="SUPFAM" id="SSF110942">
    <property type="entry name" value="HSP90 C-terminal domain"/>
    <property type="match status" value="1"/>
</dbReference>
<dbReference type="GO" id="GO:0051082">
    <property type="term" value="F:unfolded protein binding"/>
    <property type="evidence" value="ECO:0007669"/>
    <property type="project" value="UniProtKB-UniRule"/>
</dbReference>
<reference evidence="11 12" key="1">
    <citation type="submission" date="2011-08" db="EMBL/GenBank/DDBJ databases">
        <authorList>
            <person name="Weinstock G."/>
            <person name="Sodergren E."/>
            <person name="Clifton S."/>
            <person name="Fulton L."/>
            <person name="Fulton B."/>
            <person name="Courtney L."/>
            <person name="Fronick C."/>
            <person name="Harrison M."/>
            <person name="Strong C."/>
            <person name="Farmer C."/>
            <person name="Delahaunty K."/>
            <person name="Markovic C."/>
            <person name="Hall O."/>
            <person name="Minx P."/>
            <person name="Tomlinson C."/>
            <person name="Mitreva M."/>
            <person name="Hou S."/>
            <person name="Chen J."/>
            <person name="Wollam A."/>
            <person name="Pepin K.H."/>
            <person name="Johnson M."/>
            <person name="Bhonagiri V."/>
            <person name="Zhang X."/>
            <person name="Suruliraj S."/>
            <person name="Warren W."/>
            <person name="Chinwalla A."/>
            <person name="Mardis E.R."/>
            <person name="Wilson R.K."/>
        </authorList>
    </citation>
    <scope>NUCLEOTIDE SEQUENCE [LARGE SCALE GENOMIC DNA]</scope>
    <source>
        <strain evidence="11 12">F0357</strain>
    </source>
</reference>
<dbReference type="PANTHER" id="PTHR11528">
    <property type="entry name" value="HEAT SHOCK PROTEIN 90 FAMILY MEMBER"/>
    <property type="match status" value="1"/>
</dbReference>
<dbReference type="PIRSF" id="PIRSF002583">
    <property type="entry name" value="Hsp90"/>
    <property type="match status" value="1"/>
</dbReference>
<dbReference type="GO" id="GO:0005737">
    <property type="term" value="C:cytoplasm"/>
    <property type="evidence" value="ECO:0007669"/>
    <property type="project" value="UniProtKB-SubCell"/>
</dbReference>
<dbReference type="Proteomes" id="UP000005481">
    <property type="component" value="Unassembled WGS sequence"/>
</dbReference>
<evidence type="ECO:0000256" key="4">
    <source>
        <dbReference type="ARBA" id="ARBA00022741"/>
    </source>
</evidence>
<keyword evidence="5 8" id="KW-0067">ATP-binding</keyword>
<gene>
    <name evidence="8" type="primary">htpG</name>
    <name evidence="11" type="ORF">HMPREF0080_01142</name>
</gene>
<evidence type="ECO:0000313" key="12">
    <source>
        <dbReference type="Proteomes" id="UP000005481"/>
    </source>
</evidence>
<dbReference type="InterPro" id="IPR003594">
    <property type="entry name" value="HATPase_dom"/>
</dbReference>
<comment type="subunit">
    <text evidence="8">Homodimer.</text>
</comment>
<feature type="binding site" evidence="9">
    <location>
        <position position="355"/>
    </location>
    <ligand>
        <name>ATP</name>
        <dbReference type="ChEBI" id="CHEBI:30616"/>
    </ligand>
</feature>
<dbReference type="GO" id="GO:0140662">
    <property type="term" value="F:ATP-dependent protein folding chaperone"/>
    <property type="evidence" value="ECO:0007669"/>
    <property type="project" value="InterPro"/>
</dbReference>
<feature type="binding site" evidence="9">
    <location>
        <begin position="126"/>
        <end position="131"/>
    </location>
    <ligand>
        <name>ATP</name>
        <dbReference type="ChEBI" id="CHEBI:30616"/>
    </ligand>
</feature>
<dbReference type="PATRIC" id="fig|861450.3.peg.1060"/>
<feature type="binding site" evidence="9">
    <location>
        <position position="84"/>
    </location>
    <ligand>
        <name>ATP</name>
        <dbReference type="ChEBI" id="CHEBI:30616"/>
    </ligand>
</feature>